<reference evidence="1" key="1">
    <citation type="submission" date="2021-02" db="EMBL/GenBank/DDBJ databases">
        <authorList>
            <consortium name="DOE Joint Genome Institute"/>
            <person name="Ahrendt S."/>
            <person name="Looney B.P."/>
            <person name="Miyauchi S."/>
            <person name="Morin E."/>
            <person name="Drula E."/>
            <person name="Courty P.E."/>
            <person name="Chicoki N."/>
            <person name="Fauchery L."/>
            <person name="Kohler A."/>
            <person name="Kuo A."/>
            <person name="Labutti K."/>
            <person name="Pangilinan J."/>
            <person name="Lipzen A."/>
            <person name="Riley R."/>
            <person name="Andreopoulos W."/>
            <person name="He G."/>
            <person name="Johnson J."/>
            <person name="Barry K.W."/>
            <person name="Grigoriev I.V."/>
            <person name="Nagy L."/>
            <person name="Hibbett D."/>
            <person name="Henrissat B."/>
            <person name="Matheny P.B."/>
            <person name="Labbe J."/>
            <person name="Martin F."/>
        </authorList>
    </citation>
    <scope>NUCLEOTIDE SEQUENCE</scope>
    <source>
        <strain evidence="1">FP105234-sp</strain>
    </source>
</reference>
<dbReference type="Proteomes" id="UP000814033">
    <property type="component" value="Unassembled WGS sequence"/>
</dbReference>
<protein>
    <submittedName>
        <fullName evidence="1">Uncharacterized protein</fullName>
    </submittedName>
</protein>
<organism evidence="1 2">
    <name type="scientific">Auriscalpium vulgare</name>
    <dbReference type="NCBI Taxonomy" id="40419"/>
    <lineage>
        <taxon>Eukaryota</taxon>
        <taxon>Fungi</taxon>
        <taxon>Dikarya</taxon>
        <taxon>Basidiomycota</taxon>
        <taxon>Agaricomycotina</taxon>
        <taxon>Agaricomycetes</taxon>
        <taxon>Russulales</taxon>
        <taxon>Auriscalpiaceae</taxon>
        <taxon>Auriscalpium</taxon>
    </lineage>
</organism>
<gene>
    <name evidence="1" type="ORF">FA95DRAFT_1614016</name>
</gene>
<keyword evidence="2" id="KW-1185">Reference proteome</keyword>
<comment type="caution">
    <text evidence="1">The sequence shown here is derived from an EMBL/GenBank/DDBJ whole genome shotgun (WGS) entry which is preliminary data.</text>
</comment>
<sequence length="126" mass="14258">MAEESLHQNLVSELAYRGEAAHHVAAVPFSVRVTQIILNLPFCYLQSVGRCAYRTFTSRSWTNPSRLPPGSLSSDPDLVGRLWHKRGLSEHHLANDRAMLEYFVRGAQATELRYENASTLGKRTKF</sequence>
<dbReference type="EMBL" id="MU276805">
    <property type="protein sequence ID" value="KAI0037651.1"/>
    <property type="molecule type" value="Genomic_DNA"/>
</dbReference>
<evidence type="ECO:0000313" key="2">
    <source>
        <dbReference type="Proteomes" id="UP000814033"/>
    </source>
</evidence>
<accession>A0ACB8R290</accession>
<reference evidence="1" key="2">
    <citation type="journal article" date="2022" name="New Phytol.">
        <title>Evolutionary transition to the ectomycorrhizal habit in the genomes of a hyperdiverse lineage of mushroom-forming fungi.</title>
        <authorList>
            <person name="Looney B."/>
            <person name="Miyauchi S."/>
            <person name="Morin E."/>
            <person name="Drula E."/>
            <person name="Courty P.E."/>
            <person name="Kohler A."/>
            <person name="Kuo A."/>
            <person name="LaButti K."/>
            <person name="Pangilinan J."/>
            <person name="Lipzen A."/>
            <person name="Riley R."/>
            <person name="Andreopoulos W."/>
            <person name="He G."/>
            <person name="Johnson J."/>
            <person name="Nolan M."/>
            <person name="Tritt A."/>
            <person name="Barry K.W."/>
            <person name="Grigoriev I.V."/>
            <person name="Nagy L.G."/>
            <person name="Hibbett D."/>
            <person name="Henrissat B."/>
            <person name="Matheny P.B."/>
            <person name="Labbe J."/>
            <person name="Martin F.M."/>
        </authorList>
    </citation>
    <scope>NUCLEOTIDE SEQUENCE</scope>
    <source>
        <strain evidence="1">FP105234-sp</strain>
    </source>
</reference>
<name>A0ACB8R290_9AGAM</name>
<proteinExistence type="predicted"/>
<evidence type="ECO:0000313" key="1">
    <source>
        <dbReference type="EMBL" id="KAI0037651.1"/>
    </source>
</evidence>